<keyword evidence="1" id="KW-1133">Transmembrane helix</keyword>
<dbReference type="EMBL" id="FZOR01000005">
    <property type="protein sequence ID" value="SNS50531.1"/>
    <property type="molecule type" value="Genomic_DNA"/>
</dbReference>
<feature type="transmembrane region" description="Helical" evidence="1">
    <location>
        <begin position="146"/>
        <end position="171"/>
    </location>
</feature>
<feature type="transmembrane region" description="Helical" evidence="1">
    <location>
        <begin position="27"/>
        <end position="47"/>
    </location>
</feature>
<protein>
    <submittedName>
        <fullName evidence="2">Uncharacterized protein</fullName>
    </submittedName>
</protein>
<evidence type="ECO:0000256" key="1">
    <source>
        <dbReference type="SAM" id="Phobius"/>
    </source>
</evidence>
<keyword evidence="1" id="KW-0472">Membrane</keyword>
<dbReference type="OrthoDB" id="4217684at2"/>
<name>A0A239F1E4_9ACTN</name>
<dbReference type="RefSeq" id="WP_089325185.1">
    <property type="nucleotide sequence ID" value="NZ_FZOR01000005.1"/>
</dbReference>
<dbReference type="AlphaFoldDB" id="A0A239F1E4"/>
<feature type="transmembrane region" description="Helical" evidence="1">
    <location>
        <begin position="183"/>
        <end position="199"/>
    </location>
</feature>
<dbReference type="Proteomes" id="UP000198318">
    <property type="component" value="Unassembled WGS sequence"/>
</dbReference>
<feature type="transmembrane region" description="Helical" evidence="1">
    <location>
        <begin position="108"/>
        <end position="126"/>
    </location>
</feature>
<proteinExistence type="predicted"/>
<feature type="transmembrane region" description="Helical" evidence="1">
    <location>
        <begin position="67"/>
        <end position="88"/>
    </location>
</feature>
<feature type="transmembrane region" description="Helical" evidence="1">
    <location>
        <begin position="211"/>
        <end position="231"/>
    </location>
</feature>
<reference evidence="2 3" key="1">
    <citation type="submission" date="2017-06" db="EMBL/GenBank/DDBJ databases">
        <authorList>
            <person name="Kim H.J."/>
            <person name="Triplett B.A."/>
        </authorList>
    </citation>
    <scope>NUCLEOTIDE SEQUENCE [LARGE SCALE GENOMIC DNA]</scope>
    <source>
        <strain evidence="2 3">DSM 44715</strain>
    </source>
</reference>
<keyword evidence="1" id="KW-0812">Transmembrane</keyword>
<organism evidence="2 3">
    <name type="scientific">Actinomadura meyerae</name>
    <dbReference type="NCBI Taxonomy" id="240840"/>
    <lineage>
        <taxon>Bacteria</taxon>
        <taxon>Bacillati</taxon>
        <taxon>Actinomycetota</taxon>
        <taxon>Actinomycetes</taxon>
        <taxon>Streptosporangiales</taxon>
        <taxon>Thermomonosporaceae</taxon>
        <taxon>Actinomadura</taxon>
    </lineage>
</organism>
<keyword evidence="3" id="KW-1185">Reference proteome</keyword>
<evidence type="ECO:0000313" key="2">
    <source>
        <dbReference type="EMBL" id="SNS50531.1"/>
    </source>
</evidence>
<evidence type="ECO:0000313" key="3">
    <source>
        <dbReference type="Proteomes" id="UP000198318"/>
    </source>
</evidence>
<gene>
    <name evidence="2" type="ORF">SAMN05443665_1005101</name>
</gene>
<accession>A0A239F1E4</accession>
<sequence>MLRLANPFVAVHQVCRPSRQGRVDDPLVRKIQFIRAVVGLIAAAWVMTSYRLVADAGSLAHDRANQMATSAVVLPAAFPVVVGAFIAASRAHNRRMYFLRSLKPLGSLLAIAGGVLYFVLLADGVLTGGPIEDPPENPTTSDYVMLMYLVSLCVLALWVFFFVCYGVIISLVHIARTADIHEVLPPIIATVLVWVLAVMDLFSNDYEGAPMAVRFAIILGGPLSVTAVSLWELRRLKSRHGLTLRQALGR</sequence>